<dbReference type="AlphaFoldDB" id="A0A382Q567"/>
<dbReference type="SUPFAM" id="SSF51197">
    <property type="entry name" value="Clavaminate synthase-like"/>
    <property type="match status" value="1"/>
</dbReference>
<reference evidence="1" key="1">
    <citation type="submission" date="2018-05" db="EMBL/GenBank/DDBJ databases">
        <authorList>
            <person name="Lanie J.A."/>
            <person name="Ng W.-L."/>
            <person name="Kazmierczak K.M."/>
            <person name="Andrzejewski T.M."/>
            <person name="Davidsen T.M."/>
            <person name="Wayne K.J."/>
            <person name="Tettelin H."/>
            <person name="Glass J.I."/>
            <person name="Rusch D."/>
            <person name="Podicherti R."/>
            <person name="Tsui H.-C.T."/>
            <person name="Winkler M.E."/>
        </authorList>
    </citation>
    <scope>NUCLEOTIDE SEQUENCE</scope>
</reference>
<dbReference type="Gene3D" id="2.60.120.620">
    <property type="entry name" value="q2cbj1_9rhob like domain"/>
    <property type="match status" value="1"/>
</dbReference>
<name>A0A382Q567_9ZZZZ</name>
<dbReference type="Pfam" id="PF05721">
    <property type="entry name" value="PhyH"/>
    <property type="match status" value="1"/>
</dbReference>
<protein>
    <recommendedName>
        <fullName evidence="2">Phytanoyl-CoA dioxygenase family protein</fullName>
    </recommendedName>
</protein>
<proteinExistence type="predicted"/>
<organism evidence="1">
    <name type="scientific">marine metagenome</name>
    <dbReference type="NCBI Taxonomy" id="408172"/>
    <lineage>
        <taxon>unclassified sequences</taxon>
        <taxon>metagenomes</taxon>
        <taxon>ecological metagenomes</taxon>
    </lineage>
</organism>
<evidence type="ECO:0000313" key="1">
    <source>
        <dbReference type="EMBL" id="SVC80734.1"/>
    </source>
</evidence>
<gene>
    <name evidence="1" type="ORF">METZ01_LOCUS333588</name>
</gene>
<sequence>MVTDLDIYLFDLRGYLEIPGALSISEVDALNAGLDGVPRLKPGDWYGYVHGHTYGTTDGLNYQQIYEAGEPFEALIDHPSWIDKIKHFVGGEGTFDYNHGPLFIDENFANFREPNEAIGIHSGGFAGAKRNQYRYLNGRFMCGQINVLIALTEIGPGDGGTMIIPGSHKSNFEHPEVMKHRMAAGASVDGITGAQEFHMNAGDAMLFVDTLSHGSAKRINEGIRRVIVYRYGPSWSIFRFGYEPSPELLQRLTPERRQIVQPLQLMPREPNLKK</sequence>
<accession>A0A382Q567</accession>
<evidence type="ECO:0008006" key="2">
    <source>
        <dbReference type="Google" id="ProtNLM"/>
    </source>
</evidence>
<dbReference type="EMBL" id="UINC01112067">
    <property type="protein sequence ID" value="SVC80734.1"/>
    <property type="molecule type" value="Genomic_DNA"/>
</dbReference>
<dbReference type="InterPro" id="IPR008775">
    <property type="entry name" value="Phytyl_CoA_dOase-like"/>
</dbReference>